<dbReference type="GO" id="GO:0016881">
    <property type="term" value="F:acid-amino acid ligase activity"/>
    <property type="evidence" value="ECO:0007669"/>
    <property type="project" value="InterPro"/>
</dbReference>
<dbReference type="InterPro" id="IPR004101">
    <property type="entry name" value="Mur_ligase_C"/>
</dbReference>
<dbReference type="GO" id="GO:0071555">
    <property type="term" value="P:cell wall organization"/>
    <property type="evidence" value="ECO:0007669"/>
    <property type="project" value="UniProtKB-KW"/>
</dbReference>
<feature type="domain" description="Mur ligase C-terminal" evidence="3">
    <location>
        <begin position="270"/>
        <end position="394"/>
    </location>
</feature>
<reference evidence="5 6" key="1">
    <citation type="journal article" date="2016" name="Nat. Commun.">
        <title>Thousands of microbial genomes shed light on interconnected biogeochemical processes in an aquifer system.</title>
        <authorList>
            <person name="Anantharaman K."/>
            <person name="Brown C.T."/>
            <person name="Hug L.A."/>
            <person name="Sharon I."/>
            <person name="Castelle C.J."/>
            <person name="Probst A.J."/>
            <person name="Thomas B.C."/>
            <person name="Singh A."/>
            <person name="Wilkins M.J."/>
            <person name="Karaoz U."/>
            <person name="Brodie E.L."/>
            <person name="Williams K.H."/>
            <person name="Hubbard S.S."/>
            <person name="Banfield J.F."/>
        </authorList>
    </citation>
    <scope>NUCLEOTIDE SEQUENCE [LARGE SCALE GENOMIC DNA]</scope>
</reference>
<dbReference type="InterPro" id="IPR013221">
    <property type="entry name" value="Mur_ligase_cen"/>
</dbReference>
<dbReference type="GO" id="GO:0051301">
    <property type="term" value="P:cell division"/>
    <property type="evidence" value="ECO:0007669"/>
    <property type="project" value="UniProtKB-KW"/>
</dbReference>
<organism evidence="5 6">
    <name type="scientific">Candidatus Doudnabacteria bacterium RIFCSPLOWO2_01_FULL_44_21</name>
    <dbReference type="NCBI Taxonomy" id="1817841"/>
    <lineage>
        <taxon>Bacteria</taxon>
        <taxon>Candidatus Doudnaibacteriota</taxon>
    </lineage>
</organism>
<gene>
    <name evidence="5" type="ORF">A3B10_03065</name>
</gene>
<dbReference type="SUPFAM" id="SSF53623">
    <property type="entry name" value="MurD-like peptide ligases, catalytic domain"/>
    <property type="match status" value="1"/>
</dbReference>
<name>A0A1F5Q262_9BACT</name>
<sequence>MKSFIKQFIPESWLNFYHLSLARLSNFIFRYPSEKLIVIGVTGTNGKSTTVNLIAKILSGFVGDERKVVISSTVNFSDGSKEWLNDKKMTMPGRFFLQKLLNQGVKAGCKFAVIECSSEGILQHRQAGIYFDVMVFTNLTAEHLQAHGGFENYKQAKLIYFRHLEKLPHKVIEGKKIPKIIIVNTDDPHAQEFLNCNVDKKIMYSKNAAQNIQISERGISFQYQNTQFRLNLKGIFDIYNALAAIATTAALGVGLNISKQALEKISNIPGRMELINTGQSFKVLVDYAPEPESLKQMYASIKSWDKNKIIHVLGSTGGGRDVARRKILGEIAAANADTVIITNEDPYDDDPQQIIDDVAVGVPQALKILDRREAIAKALSLAQKNDLVIITGKGAEQKMAVRGGYIDWDDRKVVREELSRL</sequence>
<keyword evidence="2" id="KW-0133">Cell shape</keyword>
<dbReference type="GO" id="GO:0005737">
    <property type="term" value="C:cytoplasm"/>
    <property type="evidence" value="ECO:0007669"/>
    <property type="project" value="UniProtKB-SubCell"/>
</dbReference>
<evidence type="ECO:0000313" key="5">
    <source>
        <dbReference type="EMBL" id="OGE96263.1"/>
    </source>
</evidence>
<keyword evidence="2" id="KW-0132">Cell division</keyword>
<dbReference type="Gene3D" id="3.40.1190.10">
    <property type="entry name" value="Mur-like, catalytic domain"/>
    <property type="match status" value="1"/>
</dbReference>
<dbReference type="Pfam" id="PF08245">
    <property type="entry name" value="Mur_ligase_M"/>
    <property type="match status" value="1"/>
</dbReference>
<dbReference type="InterPro" id="IPR036565">
    <property type="entry name" value="Mur-like_cat_sf"/>
</dbReference>
<comment type="pathway">
    <text evidence="2">Cell wall biogenesis; peptidoglycan biosynthesis.</text>
</comment>
<comment type="caution">
    <text evidence="5">The sequence shown here is derived from an EMBL/GenBank/DDBJ whole genome shotgun (WGS) entry which is preliminary data.</text>
</comment>
<accession>A0A1F5Q262</accession>
<dbReference type="NCBIfam" id="TIGR01085">
    <property type="entry name" value="murE"/>
    <property type="match status" value="1"/>
</dbReference>
<dbReference type="Gene3D" id="3.90.190.20">
    <property type="entry name" value="Mur ligase, C-terminal domain"/>
    <property type="match status" value="1"/>
</dbReference>
<evidence type="ECO:0000256" key="2">
    <source>
        <dbReference type="RuleBase" id="RU004135"/>
    </source>
</evidence>
<evidence type="ECO:0000256" key="1">
    <source>
        <dbReference type="ARBA" id="ARBA00005898"/>
    </source>
</evidence>
<dbReference type="Pfam" id="PF02875">
    <property type="entry name" value="Mur_ligase_C"/>
    <property type="match status" value="1"/>
</dbReference>
<keyword evidence="2" id="KW-0573">Peptidoglycan synthesis</keyword>
<keyword evidence="2" id="KW-0961">Cell wall biogenesis/degradation</keyword>
<dbReference type="GO" id="GO:0008360">
    <property type="term" value="P:regulation of cell shape"/>
    <property type="evidence" value="ECO:0007669"/>
    <property type="project" value="UniProtKB-KW"/>
</dbReference>
<comment type="subcellular location">
    <subcellularLocation>
        <location evidence="2">Cytoplasm</location>
    </subcellularLocation>
</comment>
<dbReference type="GO" id="GO:0009252">
    <property type="term" value="P:peptidoglycan biosynthetic process"/>
    <property type="evidence" value="ECO:0007669"/>
    <property type="project" value="UniProtKB-UniPathway"/>
</dbReference>
<dbReference type="GO" id="GO:0005524">
    <property type="term" value="F:ATP binding"/>
    <property type="evidence" value="ECO:0007669"/>
    <property type="project" value="InterPro"/>
</dbReference>
<dbReference type="UniPathway" id="UPA00219"/>
<evidence type="ECO:0000259" key="3">
    <source>
        <dbReference type="Pfam" id="PF02875"/>
    </source>
</evidence>
<dbReference type="Proteomes" id="UP000177281">
    <property type="component" value="Unassembled WGS sequence"/>
</dbReference>
<protein>
    <recommendedName>
        <fullName evidence="7">UDP-N-acetylmuramyl-tripeptide synthetase</fullName>
    </recommendedName>
</protein>
<dbReference type="STRING" id="1817841.A3B10_03065"/>
<dbReference type="AlphaFoldDB" id="A0A1F5Q262"/>
<evidence type="ECO:0000313" key="6">
    <source>
        <dbReference type="Proteomes" id="UP000177281"/>
    </source>
</evidence>
<dbReference type="PANTHER" id="PTHR23135:SF4">
    <property type="entry name" value="UDP-N-ACETYLMURAMOYL-L-ALANYL-D-GLUTAMATE--2,6-DIAMINOPIMELATE LIGASE MURE HOMOLOG, CHLOROPLASTIC"/>
    <property type="match status" value="1"/>
</dbReference>
<dbReference type="SUPFAM" id="SSF53244">
    <property type="entry name" value="MurD-like peptide ligases, peptide-binding domain"/>
    <property type="match status" value="1"/>
</dbReference>
<feature type="domain" description="Mur ligase central" evidence="4">
    <location>
        <begin position="41"/>
        <end position="247"/>
    </location>
</feature>
<comment type="similarity">
    <text evidence="1">Belongs to the MurCDEF family. MurE subfamily.</text>
</comment>
<dbReference type="PANTHER" id="PTHR23135">
    <property type="entry name" value="MUR LIGASE FAMILY MEMBER"/>
    <property type="match status" value="1"/>
</dbReference>
<evidence type="ECO:0000259" key="4">
    <source>
        <dbReference type="Pfam" id="PF08245"/>
    </source>
</evidence>
<dbReference type="InterPro" id="IPR005761">
    <property type="entry name" value="UDP-N-AcMur-Glu-dNH2Pim_ligase"/>
</dbReference>
<dbReference type="InterPro" id="IPR036615">
    <property type="entry name" value="Mur_ligase_C_dom_sf"/>
</dbReference>
<evidence type="ECO:0008006" key="7">
    <source>
        <dbReference type="Google" id="ProtNLM"/>
    </source>
</evidence>
<keyword evidence="2" id="KW-0131">Cell cycle</keyword>
<dbReference type="EMBL" id="MFFB01000006">
    <property type="protein sequence ID" value="OGE96263.1"/>
    <property type="molecule type" value="Genomic_DNA"/>
</dbReference>
<proteinExistence type="inferred from homology"/>